<name>A0A0C3NFE5_PISTI</name>
<keyword evidence="2" id="KW-1185">Reference proteome</keyword>
<accession>A0A0C3NFE5</accession>
<organism evidence="1 2">
    <name type="scientific">Pisolithus tinctorius Marx 270</name>
    <dbReference type="NCBI Taxonomy" id="870435"/>
    <lineage>
        <taxon>Eukaryota</taxon>
        <taxon>Fungi</taxon>
        <taxon>Dikarya</taxon>
        <taxon>Basidiomycota</taxon>
        <taxon>Agaricomycotina</taxon>
        <taxon>Agaricomycetes</taxon>
        <taxon>Agaricomycetidae</taxon>
        <taxon>Boletales</taxon>
        <taxon>Sclerodermatineae</taxon>
        <taxon>Pisolithaceae</taxon>
        <taxon>Pisolithus</taxon>
    </lineage>
</organism>
<reference evidence="1 2" key="1">
    <citation type="submission" date="2014-04" db="EMBL/GenBank/DDBJ databases">
        <authorList>
            <consortium name="DOE Joint Genome Institute"/>
            <person name="Kuo A."/>
            <person name="Kohler A."/>
            <person name="Costa M.D."/>
            <person name="Nagy L.G."/>
            <person name="Floudas D."/>
            <person name="Copeland A."/>
            <person name="Barry K.W."/>
            <person name="Cichocki N."/>
            <person name="Veneault-Fourrey C."/>
            <person name="LaButti K."/>
            <person name="Lindquist E.A."/>
            <person name="Lipzen A."/>
            <person name="Lundell T."/>
            <person name="Morin E."/>
            <person name="Murat C."/>
            <person name="Sun H."/>
            <person name="Tunlid A."/>
            <person name="Henrissat B."/>
            <person name="Grigoriev I.V."/>
            <person name="Hibbett D.S."/>
            <person name="Martin F."/>
            <person name="Nordberg H.P."/>
            <person name="Cantor M.N."/>
            <person name="Hua S.X."/>
        </authorList>
    </citation>
    <scope>NUCLEOTIDE SEQUENCE [LARGE SCALE GENOMIC DNA]</scope>
    <source>
        <strain evidence="1 2">Marx 270</strain>
    </source>
</reference>
<dbReference type="InParanoid" id="A0A0C3NFE5"/>
<proteinExistence type="predicted"/>
<protein>
    <submittedName>
        <fullName evidence="1">Uncharacterized protein</fullName>
    </submittedName>
</protein>
<sequence>MTKGSTKTPSKSLSRCFHHQSTLQRPCNLVSIIRTSEQRRFYEGRFPSGEDGSDTLSYFEVVIERGLDEVVPFTPGYEACVSLVRSRVWLPSALPAGEPYRS</sequence>
<dbReference type="Proteomes" id="UP000054217">
    <property type="component" value="Unassembled WGS sequence"/>
</dbReference>
<reference evidence="2" key="2">
    <citation type="submission" date="2015-01" db="EMBL/GenBank/DDBJ databases">
        <title>Evolutionary Origins and Diversification of the Mycorrhizal Mutualists.</title>
        <authorList>
            <consortium name="DOE Joint Genome Institute"/>
            <consortium name="Mycorrhizal Genomics Consortium"/>
            <person name="Kohler A."/>
            <person name="Kuo A."/>
            <person name="Nagy L.G."/>
            <person name="Floudas D."/>
            <person name="Copeland A."/>
            <person name="Barry K.W."/>
            <person name="Cichocki N."/>
            <person name="Veneault-Fourrey C."/>
            <person name="LaButti K."/>
            <person name="Lindquist E.A."/>
            <person name="Lipzen A."/>
            <person name="Lundell T."/>
            <person name="Morin E."/>
            <person name="Murat C."/>
            <person name="Riley R."/>
            <person name="Ohm R."/>
            <person name="Sun H."/>
            <person name="Tunlid A."/>
            <person name="Henrissat B."/>
            <person name="Grigoriev I.V."/>
            <person name="Hibbett D.S."/>
            <person name="Martin F."/>
        </authorList>
    </citation>
    <scope>NUCLEOTIDE SEQUENCE [LARGE SCALE GENOMIC DNA]</scope>
    <source>
        <strain evidence="2">Marx 270</strain>
    </source>
</reference>
<gene>
    <name evidence="1" type="ORF">M404DRAFT_1008527</name>
</gene>
<evidence type="ECO:0000313" key="1">
    <source>
        <dbReference type="EMBL" id="KIN94233.1"/>
    </source>
</evidence>
<dbReference type="EMBL" id="KN832108">
    <property type="protein sequence ID" value="KIN94233.1"/>
    <property type="molecule type" value="Genomic_DNA"/>
</dbReference>
<evidence type="ECO:0000313" key="2">
    <source>
        <dbReference type="Proteomes" id="UP000054217"/>
    </source>
</evidence>
<dbReference type="HOGENOM" id="CLU_2278591_0_0_1"/>
<dbReference type="AlphaFoldDB" id="A0A0C3NFE5"/>